<organism evidence="1 2">
    <name type="scientific">Homarus americanus</name>
    <name type="common">American lobster</name>
    <dbReference type="NCBI Taxonomy" id="6706"/>
    <lineage>
        <taxon>Eukaryota</taxon>
        <taxon>Metazoa</taxon>
        <taxon>Ecdysozoa</taxon>
        <taxon>Arthropoda</taxon>
        <taxon>Crustacea</taxon>
        <taxon>Multicrustacea</taxon>
        <taxon>Malacostraca</taxon>
        <taxon>Eumalacostraca</taxon>
        <taxon>Eucarida</taxon>
        <taxon>Decapoda</taxon>
        <taxon>Pleocyemata</taxon>
        <taxon>Astacidea</taxon>
        <taxon>Nephropoidea</taxon>
        <taxon>Nephropidae</taxon>
        <taxon>Homarus</taxon>
    </lineage>
</organism>
<sequence length="232" mass="25852">MGCQKGQLYSLRIPKGAIKVSSTQECQIVPRVPQGIETCLQGCDDGDDKEDQCVGTIRLALSGWHYRVSIRLALIGWHYQVGYQVDTIELAPSGWHYQVGTIRLALSGWHYQVGTIRLALIGWHYQVALSSWHHQVGTTRSALSGWHHQVGTIRLALSAGSDNQLVVDVHTTCPIQLLETMHRASCDVSQLVLSTDGHNNTLELKPMIFTFRLVTSFGGPISERRIKINLTR</sequence>
<dbReference type="Proteomes" id="UP000747542">
    <property type="component" value="Unassembled WGS sequence"/>
</dbReference>
<reference evidence="1" key="1">
    <citation type="journal article" date="2021" name="Sci. Adv.">
        <title>The American lobster genome reveals insights on longevity, neural, and immune adaptations.</title>
        <authorList>
            <person name="Polinski J.M."/>
            <person name="Zimin A.V."/>
            <person name="Clark K.F."/>
            <person name="Kohn A.B."/>
            <person name="Sadowski N."/>
            <person name="Timp W."/>
            <person name="Ptitsyn A."/>
            <person name="Khanna P."/>
            <person name="Romanova D.Y."/>
            <person name="Williams P."/>
            <person name="Greenwood S.J."/>
            <person name="Moroz L.L."/>
            <person name="Walt D.R."/>
            <person name="Bodnar A.G."/>
        </authorList>
    </citation>
    <scope>NUCLEOTIDE SEQUENCE</scope>
    <source>
        <strain evidence="1">GMGI-L3</strain>
    </source>
</reference>
<protein>
    <submittedName>
        <fullName evidence="1">Uncharacterized protein</fullName>
    </submittedName>
</protein>
<dbReference type="AlphaFoldDB" id="A0A8J5MN02"/>
<accession>A0A8J5MN02</accession>
<gene>
    <name evidence="1" type="ORF">Hamer_G024289</name>
</gene>
<name>A0A8J5MN02_HOMAM</name>
<dbReference type="EMBL" id="JAHLQT010037481">
    <property type="protein sequence ID" value="KAG7157508.1"/>
    <property type="molecule type" value="Genomic_DNA"/>
</dbReference>
<keyword evidence="2" id="KW-1185">Reference proteome</keyword>
<comment type="caution">
    <text evidence="1">The sequence shown here is derived from an EMBL/GenBank/DDBJ whole genome shotgun (WGS) entry which is preliminary data.</text>
</comment>
<proteinExistence type="predicted"/>
<evidence type="ECO:0000313" key="2">
    <source>
        <dbReference type="Proteomes" id="UP000747542"/>
    </source>
</evidence>
<evidence type="ECO:0000313" key="1">
    <source>
        <dbReference type="EMBL" id="KAG7157508.1"/>
    </source>
</evidence>